<dbReference type="PROSITE" id="PS51792">
    <property type="entry name" value="YIPPEE"/>
    <property type="match status" value="1"/>
</dbReference>
<organism evidence="5 6">
    <name type="scientific">Nepenthes gracilis</name>
    <name type="common">Slender pitcher plant</name>
    <dbReference type="NCBI Taxonomy" id="150966"/>
    <lineage>
        <taxon>Eukaryota</taxon>
        <taxon>Viridiplantae</taxon>
        <taxon>Streptophyta</taxon>
        <taxon>Embryophyta</taxon>
        <taxon>Tracheophyta</taxon>
        <taxon>Spermatophyta</taxon>
        <taxon>Magnoliopsida</taxon>
        <taxon>eudicotyledons</taxon>
        <taxon>Gunneridae</taxon>
        <taxon>Pentapetalae</taxon>
        <taxon>Caryophyllales</taxon>
        <taxon>Nepenthaceae</taxon>
        <taxon>Nepenthes</taxon>
    </lineage>
</organism>
<evidence type="ECO:0000259" key="4">
    <source>
        <dbReference type="PROSITE" id="PS51792"/>
    </source>
</evidence>
<name>A0AAD3SQU4_NEPGR</name>
<dbReference type="Proteomes" id="UP001279734">
    <property type="component" value="Unassembled WGS sequence"/>
</dbReference>
<feature type="domain" description="Yippee" evidence="4">
    <location>
        <begin position="89"/>
        <end position="186"/>
    </location>
</feature>
<protein>
    <recommendedName>
        <fullName evidence="4">Yippee domain-containing protein</fullName>
    </recommendedName>
</protein>
<comment type="similarity">
    <text evidence="1">Belongs to the yippee family.</text>
</comment>
<dbReference type="InterPro" id="IPR034751">
    <property type="entry name" value="Yippee"/>
</dbReference>
<gene>
    <name evidence="5" type="ORF">Nepgr_017238</name>
</gene>
<dbReference type="GO" id="GO:0046872">
    <property type="term" value="F:metal ion binding"/>
    <property type="evidence" value="ECO:0007669"/>
    <property type="project" value="UniProtKB-KW"/>
</dbReference>
<accession>A0AAD3SQU4</accession>
<sequence length="203" mass="22927">MEEVDEEDNEGVEGSRVEGRDGRWLLPRYYSFLGTPLHISNIQPSTAPSLSTSLRHILLVLRFSFPSVNLFRKRTVEMGRLFVVNLEGKFYSCKHCRTHLALCDDVVSKSFHCRHGKAYLFNEVVNITVGEKEDRVMTTGMHTVADIFCVSCGSIVGWKYETAHEKDQKYKEGKSVLERFKILGPDGSSYWGSSHGGTDADDV</sequence>
<evidence type="ECO:0000256" key="2">
    <source>
        <dbReference type="ARBA" id="ARBA00022723"/>
    </source>
</evidence>
<dbReference type="Pfam" id="PF03226">
    <property type="entry name" value="Yippee-Mis18"/>
    <property type="match status" value="1"/>
</dbReference>
<comment type="caution">
    <text evidence="5">The sequence shown here is derived from an EMBL/GenBank/DDBJ whole genome shotgun (WGS) entry which is preliminary data.</text>
</comment>
<evidence type="ECO:0000256" key="1">
    <source>
        <dbReference type="ARBA" id="ARBA00005613"/>
    </source>
</evidence>
<reference evidence="5" key="1">
    <citation type="submission" date="2023-05" db="EMBL/GenBank/DDBJ databases">
        <title>Nepenthes gracilis genome sequencing.</title>
        <authorList>
            <person name="Fukushima K."/>
        </authorList>
    </citation>
    <scope>NUCLEOTIDE SEQUENCE</scope>
    <source>
        <strain evidence="5">SING2019-196</strain>
    </source>
</reference>
<dbReference type="InterPro" id="IPR039058">
    <property type="entry name" value="Yippee_fam"/>
</dbReference>
<evidence type="ECO:0000313" key="5">
    <source>
        <dbReference type="EMBL" id="GMH15397.1"/>
    </source>
</evidence>
<dbReference type="EMBL" id="BSYO01000015">
    <property type="protein sequence ID" value="GMH15397.1"/>
    <property type="molecule type" value="Genomic_DNA"/>
</dbReference>
<evidence type="ECO:0000313" key="6">
    <source>
        <dbReference type="Proteomes" id="UP001279734"/>
    </source>
</evidence>
<keyword evidence="3" id="KW-0862">Zinc</keyword>
<dbReference type="AlphaFoldDB" id="A0AAD3SQU4"/>
<proteinExistence type="inferred from homology"/>
<keyword evidence="6" id="KW-1185">Reference proteome</keyword>
<keyword evidence="2" id="KW-0479">Metal-binding</keyword>
<dbReference type="InterPro" id="IPR004910">
    <property type="entry name" value="Yippee/Mis18/Cereblon"/>
</dbReference>
<dbReference type="PANTHER" id="PTHR13848">
    <property type="entry name" value="PROTEIN YIPPEE-LIKE CG15309-RELATED"/>
    <property type="match status" value="1"/>
</dbReference>
<evidence type="ECO:0000256" key="3">
    <source>
        <dbReference type="ARBA" id="ARBA00022833"/>
    </source>
</evidence>